<evidence type="ECO:0000256" key="3">
    <source>
        <dbReference type="SAM" id="MobiDB-lite"/>
    </source>
</evidence>
<dbReference type="PROSITE" id="PS50071">
    <property type="entry name" value="HOMEOBOX_2"/>
    <property type="match status" value="1"/>
</dbReference>
<keyword evidence="2" id="KW-0539">Nucleus</keyword>
<dbReference type="GO" id="GO:0005634">
    <property type="term" value="C:nucleus"/>
    <property type="evidence" value="ECO:0007669"/>
    <property type="project" value="UniProtKB-SubCell"/>
</dbReference>
<name>A0A915I2D7_ROMCU</name>
<dbReference type="SUPFAM" id="SSF46689">
    <property type="entry name" value="Homeodomain-like"/>
    <property type="match status" value="1"/>
</dbReference>
<keyword evidence="2" id="KW-0371">Homeobox</keyword>
<dbReference type="Proteomes" id="UP000887565">
    <property type="component" value="Unplaced"/>
</dbReference>
<protein>
    <submittedName>
        <fullName evidence="6">Homeobox domain-containing protein</fullName>
    </submittedName>
</protein>
<keyword evidence="2" id="KW-0238">DNA-binding</keyword>
<reference evidence="6" key="1">
    <citation type="submission" date="2022-11" db="UniProtKB">
        <authorList>
            <consortium name="WormBaseParasite"/>
        </authorList>
    </citation>
    <scope>IDENTIFICATION</scope>
</reference>
<dbReference type="CDD" id="cd00086">
    <property type="entry name" value="homeodomain"/>
    <property type="match status" value="1"/>
</dbReference>
<proteinExistence type="predicted"/>
<comment type="subcellular location">
    <subcellularLocation>
        <location evidence="1 2">Nucleus</location>
    </subcellularLocation>
</comment>
<evidence type="ECO:0000313" key="5">
    <source>
        <dbReference type="Proteomes" id="UP000887565"/>
    </source>
</evidence>
<dbReference type="InterPro" id="IPR009057">
    <property type="entry name" value="Homeodomain-like_sf"/>
</dbReference>
<evidence type="ECO:0000259" key="4">
    <source>
        <dbReference type="PROSITE" id="PS50071"/>
    </source>
</evidence>
<accession>A0A915I2D7</accession>
<evidence type="ECO:0000256" key="2">
    <source>
        <dbReference type="PROSITE-ProRule" id="PRU00108"/>
    </source>
</evidence>
<organism evidence="5 6">
    <name type="scientific">Romanomermis culicivorax</name>
    <name type="common">Nematode worm</name>
    <dbReference type="NCBI Taxonomy" id="13658"/>
    <lineage>
        <taxon>Eukaryota</taxon>
        <taxon>Metazoa</taxon>
        <taxon>Ecdysozoa</taxon>
        <taxon>Nematoda</taxon>
        <taxon>Enoplea</taxon>
        <taxon>Dorylaimia</taxon>
        <taxon>Mermithida</taxon>
        <taxon>Mermithoidea</taxon>
        <taxon>Mermithidae</taxon>
        <taxon>Romanomermis</taxon>
    </lineage>
</organism>
<feature type="compositionally biased region" description="Low complexity" evidence="3">
    <location>
        <begin position="42"/>
        <end position="51"/>
    </location>
</feature>
<dbReference type="Gene3D" id="1.10.10.60">
    <property type="entry name" value="Homeodomain-like"/>
    <property type="match status" value="1"/>
</dbReference>
<dbReference type="InterPro" id="IPR001356">
    <property type="entry name" value="HD"/>
</dbReference>
<dbReference type="WBParaSite" id="nRc.2.0.1.t08298-RA">
    <property type="protein sequence ID" value="nRc.2.0.1.t08298-RA"/>
    <property type="gene ID" value="nRc.2.0.1.g08298"/>
</dbReference>
<evidence type="ECO:0000313" key="6">
    <source>
        <dbReference type="WBParaSite" id="nRc.2.0.1.t08298-RA"/>
    </source>
</evidence>
<dbReference type="AlphaFoldDB" id="A0A915I2D7"/>
<dbReference type="GO" id="GO:0003677">
    <property type="term" value="F:DNA binding"/>
    <property type="evidence" value="ECO:0007669"/>
    <property type="project" value="UniProtKB-UniRule"/>
</dbReference>
<feature type="DNA-binding region" description="Homeobox" evidence="2">
    <location>
        <begin position="3"/>
        <end position="26"/>
    </location>
</feature>
<feature type="domain" description="Homeobox" evidence="4">
    <location>
        <begin position="1"/>
        <end position="25"/>
    </location>
</feature>
<keyword evidence="5" id="KW-1185">Reference proteome</keyword>
<evidence type="ECO:0000256" key="1">
    <source>
        <dbReference type="ARBA" id="ARBA00004123"/>
    </source>
</evidence>
<feature type="region of interest" description="Disordered" evidence="3">
    <location>
        <begin position="22"/>
        <end position="51"/>
    </location>
</feature>
<sequence>MHRLSRMLQEVKVWFQNRRTKYKRHKTDEESRKRCPGGSGGSLPSSSSDSISSMTHIILPQQASHSNASCSSSTRFANQQHTSNLQNNNVNSSIDYRLYGMGDAGAASSEVESVVDSASSIDGEDFDVQEKIFSMNSSSSVLKDQHDRNGWSKGCLKRLSTNLNVVIETTEQQSKQQPEQPTYIFEKTTKCILMPFSLSSKFSSTIFTRFITGCLQALASIDVDFISDVNGNQVDKLNQLKYAAVDDHEGISAAALQLVALMLLMGATRLLRAGLALPTSAEVTVRCDEGLMTIDAIFGTRGVIIWLDELELESESGSELSDFSSTWWAACSCNKRRRFTEHGFRDSNGATSTGHATLVKWFGSGSSYQERKDEDNDTKNDPSIDSTSYINGAMWGTWLLDSAKKCPQLPWVLLNEPFEVSMLWQSGSANILWGILG</sequence>